<proteinExistence type="predicted"/>
<protein>
    <submittedName>
        <fullName evidence="2">Uncharacterized protein</fullName>
    </submittedName>
</protein>
<organism evidence="2 3">
    <name type="scientific">Ficus carica</name>
    <name type="common">Common fig</name>
    <dbReference type="NCBI Taxonomy" id="3494"/>
    <lineage>
        <taxon>Eukaryota</taxon>
        <taxon>Viridiplantae</taxon>
        <taxon>Streptophyta</taxon>
        <taxon>Embryophyta</taxon>
        <taxon>Tracheophyta</taxon>
        <taxon>Spermatophyta</taxon>
        <taxon>Magnoliopsida</taxon>
        <taxon>eudicotyledons</taxon>
        <taxon>Gunneridae</taxon>
        <taxon>Pentapetalae</taxon>
        <taxon>rosids</taxon>
        <taxon>fabids</taxon>
        <taxon>Rosales</taxon>
        <taxon>Moraceae</taxon>
        <taxon>Ficeae</taxon>
        <taxon>Ficus</taxon>
    </lineage>
</organism>
<reference evidence="2" key="1">
    <citation type="submission" date="2023-07" db="EMBL/GenBank/DDBJ databases">
        <title>draft genome sequence of fig (Ficus carica).</title>
        <authorList>
            <person name="Takahashi T."/>
            <person name="Nishimura K."/>
        </authorList>
    </citation>
    <scope>NUCLEOTIDE SEQUENCE</scope>
</reference>
<dbReference type="AlphaFoldDB" id="A0AA88DRK9"/>
<feature type="compositionally biased region" description="Polar residues" evidence="1">
    <location>
        <begin position="45"/>
        <end position="62"/>
    </location>
</feature>
<gene>
    <name evidence="2" type="ORF">TIFTF001_029272</name>
</gene>
<name>A0AA88DRK9_FICCA</name>
<dbReference type="EMBL" id="BTGU01000096">
    <property type="protein sequence ID" value="GMN60173.1"/>
    <property type="molecule type" value="Genomic_DNA"/>
</dbReference>
<evidence type="ECO:0000313" key="3">
    <source>
        <dbReference type="Proteomes" id="UP001187192"/>
    </source>
</evidence>
<sequence>MPAQGIATGSARGWRHSSGFRLIVVAGLSVTGNTLEARARRPRESPTTQIVPSDSERCSQPSGHRLDGEGQISPGPPPTTYSAASVDHRRRPALTALATDEHSALEERKSWLDCSNEI</sequence>
<comment type="caution">
    <text evidence="2">The sequence shown here is derived from an EMBL/GenBank/DDBJ whole genome shotgun (WGS) entry which is preliminary data.</text>
</comment>
<evidence type="ECO:0000256" key="1">
    <source>
        <dbReference type="SAM" id="MobiDB-lite"/>
    </source>
</evidence>
<dbReference type="Proteomes" id="UP001187192">
    <property type="component" value="Unassembled WGS sequence"/>
</dbReference>
<feature type="region of interest" description="Disordered" evidence="1">
    <location>
        <begin position="33"/>
        <end position="85"/>
    </location>
</feature>
<evidence type="ECO:0000313" key="2">
    <source>
        <dbReference type="EMBL" id="GMN60173.1"/>
    </source>
</evidence>
<keyword evidence="3" id="KW-1185">Reference proteome</keyword>
<accession>A0AA88DRK9</accession>